<dbReference type="OrthoDB" id="6081310at2759"/>
<evidence type="ECO:0000256" key="8">
    <source>
        <dbReference type="ARBA" id="ARBA00023170"/>
    </source>
</evidence>
<evidence type="ECO:0000256" key="1">
    <source>
        <dbReference type="ARBA" id="ARBA00004123"/>
    </source>
</evidence>
<evidence type="ECO:0000256" key="4">
    <source>
        <dbReference type="ARBA" id="ARBA00022833"/>
    </source>
</evidence>
<comment type="subcellular location">
    <subcellularLocation>
        <location evidence="1 10">Nucleus</location>
    </subcellularLocation>
</comment>
<dbReference type="PANTHER" id="PTHR45805">
    <property type="entry name" value="NUCLEAR HORMONE RECEPTOR HR3-RELATED"/>
    <property type="match status" value="1"/>
</dbReference>
<dbReference type="PROSITE" id="PS51843">
    <property type="entry name" value="NR_LBD"/>
    <property type="match status" value="1"/>
</dbReference>
<keyword evidence="7 10" id="KW-0804">Transcription</keyword>
<keyword evidence="8 10" id="KW-0675">Receptor</keyword>
<feature type="region of interest" description="Disordered" evidence="11">
    <location>
        <begin position="278"/>
        <end position="357"/>
    </location>
</feature>
<dbReference type="PROSITE" id="PS00031">
    <property type="entry name" value="NUCLEAR_REC_DBD_1"/>
    <property type="match status" value="1"/>
</dbReference>
<dbReference type="Gene3D" id="1.10.565.10">
    <property type="entry name" value="Retinoid X Receptor"/>
    <property type="match status" value="1"/>
</dbReference>
<dbReference type="GO" id="GO:0005634">
    <property type="term" value="C:nucleus"/>
    <property type="evidence" value="ECO:0007669"/>
    <property type="project" value="UniProtKB-SubCell"/>
</dbReference>
<dbReference type="InterPro" id="IPR001723">
    <property type="entry name" value="Nuclear_hrmn_rcpt"/>
</dbReference>
<evidence type="ECO:0000259" key="13">
    <source>
        <dbReference type="PROSITE" id="PS51843"/>
    </source>
</evidence>
<dbReference type="FunFam" id="3.30.50.10:FF:000044">
    <property type="entry name" value="retinoic acid receptor beta isoform X4"/>
    <property type="match status" value="1"/>
</dbReference>
<dbReference type="InterPro" id="IPR013088">
    <property type="entry name" value="Znf_NHR/GATA"/>
</dbReference>
<dbReference type="AlphaFoldDB" id="A0A226DL38"/>
<name>A0A226DL38_FOLCA</name>
<dbReference type="SMART" id="SM00430">
    <property type="entry name" value="HOLI"/>
    <property type="match status" value="1"/>
</dbReference>
<keyword evidence="3 10" id="KW-0863">Zinc-finger</keyword>
<dbReference type="CDD" id="cd07165">
    <property type="entry name" value="NR_DBD_DmE78_like"/>
    <property type="match status" value="1"/>
</dbReference>
<dbReference type="PRINTS" id="PR00398">
    <property type="entry name" value="STRDHORMONER"/>
</dbReference>
<evidence type="ECO:0000256" key="7">
    <source>
        <dbReference type="ARBA" id="ARBA00023163"/>
    </source>
</evidence>
<dbReference type="InterPro" id="IPR001628">
    <property type="entry name" value="Znf_hrmn_rcpt"/>
</dbReference>
<feature type="domain" description="NR LBD" evidence="13">
    <location>
        <begin position="358"/>
        <end position="596"/>
    </location>
</feature>
<keyword evidence="6 10" id="KW-0238">DNA-binding</keyword>
<dbReference type="GO" id="GO:0008270">
    <property type="term" value="F:zinc ion binding"/>
    <property type="evidence" value="ECO:0007669"/>
    <property type="project" value="UniProtKB-KW"/>
</dbReference>
<evidence type="ECO:0000313" key="15">
    <source>
        <dbReference type="Proteomes" id="UP000198287"/>
    </source>
</evidence>
<dbReference type="EMBL" id="LNIX01000017">
    <property type="protein sequence ID" value="OXA45840.1"/>
    <property type="molecule type" value="Genomic_DNA"/>
</dbReference>
<dbReference type="SUPFAM" id="SSF57716">
    <property type="entry name" value="Glucocorticoid receptor-like (DNA-binding domain)"/>
    <property type="match status" value="1"/>
</dbReference>
<reference evidence="14 15" key="1">
    <citation type="submission" date="2015-12" db="EMBL/GenBank/DDBJ databases">
        <title>The genome of Folsomia candida.</title>
        <authorList>
            <person name="Faddeeva A."/>
            <person name="Derks M.F."/>
            <person name="Anvar Y."/>
            <person name="Smit S."/>
            <person name="Van Straalen N."/>
            <person name="Roelofs D."/>
        </authorList>
    </citation>
    <scope>NUCLEOTIDE SEQUENCE [LARGE SCALE GENOMIC DNA]</scope>
    <source>
        <strain evidence="14 15">VU population</strain>
        <tissue evidence="14">Whole body</tissue>
    </source>
</reference>
<dbReference type="Pfam" id="PF00104">
    <property type="entry name" value="Hormone_recep"/>
    <property type="match status" value="1"/>
</dbReference>
<keyword evidence="15" id="KW-1185">Reference proteome</keyword>
<evidence type="ECO:0000256" key="3">
    <source>
        <dbReference type="ARBA" id="ARBA00022771"/>
    </source>
</evidence>
<dbReference type="PROSITE" id="PS51030">
    <property type="entry name" value="NUCLEAR_REC_DBD_2"/>
    <property type="match status" value="1"/>
</dbReference>
<feature type="compositionally biased region" description="Low complexity" evidence="11">
    <location>
        <begin position="158"/>
        <end position="171"/>
    </location>
</feature>
<dbReference type="PRINTS" id="PR00047">
    <property type="entry name" value="STROIDFINGER"/>
</dbReference>
<dbReference type="Gene3D" id="3.30.50.10">
    <property type="entry name" value="Erythroid Transcription Factor GATA-1, subunit A"/>
    <property type="match status" value="1"/>
</dbReference>
<proteinExistence type="inferred from homology"/>
<keyword evidence="4 10" id="KW-0862">Zinc</keyword>
<evidence type="ECO:0000256" key="6">
    <source>
        <dbReference type="ARBA" id="ARBA00023125"/>
    </source>
</evidence>
<feature type="domain" description="Nuclear receptor" evidence="12">
    <location>
        <begin position="191"/>
        <end position="266"/>
    </location>
</feature>
<protein>
    <submittedName>
        <fullName evidence="14">Nuclear hormone receptor E75</fullName>
    </submittedName>
</protein>
<dbReference type="SUPFAM" id="SSF48508">
    <property type="entry name" value="Nuclear receptor ligand-binding domain"/>
    <property type="match status" value="1"/>
</dbReference>
<dbReference type="SMART" id="SM00399">
    <property type="entry name" value="ZnF_C4"/>
    <property type="match status" value="1"/>
</dbReference>
<dbReference type="GO" id="GO:0003700">
    <property type="term" value="F:DNA-binding transcription factor activity"/>
    <property type="evidence" value="ECO:0007669"/>
    <property type="project" value="InterPro"/>
</dbReference>
<evidence type="ECO:0000256" key="10">
    <source>
        <dbReference type="RuleBase" id="RU004334"/>
    </source>
</evidence>
<accession>A0A226DL38</accession>
<dbReference type="STRING" id="158441.A0A226DL38"/>
<gene>
    <name evidence="14" type="ORF">Fcan01_19744</name>
</gene>
<keyword evidence="2 10" id="KW-0479">Metal-binding</keyword>
<keyword evidence="9 10" id="KW-0539">Nucleus</keyword>
<comment type="caution">
    <text evidence="14">The sequence shown here is derived from an EMBL/GenBank/DDBJ whole genome shotgun (WGS) entry which is preliminary data.</text>
</comment>
<feature type="compositionally biased region" description="Basic and acidic residues" evidence="11">
    <location>
        <begin position="141"/>
        <end position="150"/>
    </location>
</feature>
<evidence type="ECO:0000313" key="14">
    <source>
        <dbReference type="EMBL" id="OXA45840.1"/>
    </source>
</evidence>
<feature type="compositionally biased region" description="Low complexity" evidence="11">
    <location>
        <begin position="116"/>
        <end position="126"/>
    </location>
</feature>
<dbReference type="GO" id="GO:0043565">
    <property type="term" value="F:sequence-specific DNA binding"/>
    <property type="evidence" value="ECO:0007669"/>
    <property type="project" value="InterPro"/>
</dbReference>
<feature type="region of interest" description="Disordered" evidence="11">
    <location>
        <begin position="42"/>
        <end position="171"/>
    </location>
</feature>
<sequence>MFKVESSSAATSSSSSGLTIPSSNFDFELSFCDDGTTEDLFDSFATSPSAMDSTSGLESSTDNNSAGGVVRGIKIEPSSDDDQSEVMSTEVSPAPPPPPQDNLVVVSSSSIGLDGSNPSTSSSSNNKIIMGGSLISSTRQGGEDSPKNMDKSSGNKLNATSSSGSISNNNNAIGNSVKKEGVFADSNNKSFHPCRVCGDKASGYHYGVTSCEGCKGFFRRSIQKQIEYRCLRDGKCLVIRLNRNRCQYCRFKKCLAVGMSRDSVRYGRVPKRSREVITSAEADQSSFDGTSPHSGSPGSNSGSPPSTTTESASTTNGGIVGSTVNNSTVNNNNTSPTSTVGVSENNSSSTNSGKVSSTLSPLASLVTQTHLTHCIYTQEKVRDVTPRKLTLDLKEHTETIRVSLFSALSREMLISVQSVVEFAKRIPGFTSLPQDDQLILIKTGFFEIWAVYVAPMTTKDSVTLSDGLTLNRKHLDIVYENEFTISLFSLWSKISKWTDSDLALLSGASLLSPQRHLLTNHSTIVLTHSQNQILDSLNKSDLSPILSDLRRIGTAHGEILDWFRQHWNKLVCVPPLFAEIFDIPRSIEDENMYNSS</sequence>
<evidence type="ECO:0000259" key="12">
    <source>
        <dbReference type="PROSITE" id="PS51030"/>
    </source>
</evidence>
<evidence type="ECO:0000256" key="11">
    <source>
        <dbReference type="SAM" id="MobiDB-lite"/>
    </source>
</evidence>
<dbReference type="InterPro" id="IPR000536">
    <property type="entry name" value="Nucl_hrmn_rcpt_lig-bd"/>
</dbReference>
<keyword evidence="5 10" id="KW-0805">Transcription regulation</keyword>
<evidence type="ECO:0000256" key="2">
    <source>
        <dbReference type="ARBA" id="ARBA00022723"/>
    </source>
</evidence>
<dbReference type="OMA" id="KNGFFEM"/>
<feature type="region of interest" description="Disordered" evidence="11">
    <location>
        <begin position="1"/>
        <end position="23"/>
    </location>
</feature>
<evidence type="ECO:0000256" key="9">
    <source>
        <dbReference type="ARBA" id="ARBA00023242"/>
    </source>
</evidence>
<dbReference type="Pfam" id="PF00105">
    <property type="entry name" value="zf-C4"/>
    <property type="match status" value="1"/>
</dbReference>
<feature type="compositionally biased region" description="Low complexity" evidence="11">
    <location>
        <begin position="289"/>
        <end position="357"/>
    </location>
</feature>
<dbReference type="Proteomes" id="UP000198287">
    <property type="component" value="Unassembled WGS sequence"/>
</dbReference>
<dbReference type="PANTHER" id="PTHR45805:SF10">
    <property type="entry name" value="ECDYSONE-INDUCED PROTEIN 78C"/>
    <property type="match status" value="1"/>
</dbReference>
<dbReference type="InterPro" id="IPR035500">
    <property type="entry name" value="NHR-like_dom_sf"/>
</dbReference>
<feature type="compositionally biased region" description="Polar residues" evidence="11">
    <location>
        <begin position="44"/>
        <end position="66"/>
    </location>
</feature>
<organism evidence="14 15">
    <name type="scientific">Folsomia candida</name>
    <name type="common">Springtail</name>
    <dbReference type="NCBI Taxonomy" id="158441"/>
    <lineage>
        <taxon>Eukaryota</taxon>
        <taxon>Metazoa</taxon>
        <taxon>Ecdysozoa</taxon>
        <taxon>Arthropoda</taxon>
        <taxon>Hexapoda</taxon>
        <taxon>Collembola</taxon>
        <taxon>Entomobryomorpha</taxon>
        <taxon>Isotomoidea</taxon>
        <taxon>Isotomidae</taxon>
        <taxon>Proisotominae</taxon>
        <taxon>Folsomia</taxon>
    </lineage>
</organism>
<evidence type="ECO:0000256" key="5">
    <source>
        <dbReference type="ARBA" id="ARBA00023015"/>
    </source>
</evidence>
<comment type="similarity">
    <text evidence="10">Belongs to the nuclear hormone receptor family.</text>
</comment>